<feature type="signal peptide" evidence="1">
    <location>
        <begin position="1"/>
        <end position="27"/>
    </location>
</feature>
<keyword evidence="1" id="KW-0732">Signal</keyword>
<organism evidence="2 3">
    <name type="scientific">Pocillopora damicornis</name>
    <name type="common">Cauliflower coral</name>
    <name type="synonym">Millepora damicornis</name>
    <dbReference type="NCBI Taxonomy" id="46731"/>
    <lineage>
        <taxon>Eukaryota</taxon>
        <taxon>Metazoa</taxon>
        <taxon>Cnidaria</taxon>
        <taxon>Anthozoa</taxon>
        <taxon>Hexacorallia</taxon>
        <taxon>Scleractinia</taxon>
        <taxon>Astrocoeniina</taxon>
        <taxon>Pocilloporidae</taxon>
        <taxon>Pocillopora</taxon>
    </lineage>
</organism>
<keyword evidence="3" id="KW-1185">Reference proteome</keyword>
<evidence type="ECO:0000256" key="1">
    <source>
        <dbReference type="SAM" id="SignalP"/>
    </source>
</evidence>
<dbReference type="EMBL" id="RCHS01000537">
    <property type="protein sequence ID" value="RMX58320.1"/>
    <property type="molecule type" value="Genomic_DNA"/>
</dbReference>
<name>A0A3M6UXI1_POCDA</name>
<dbReference type="AlphaFoldDB" id="A0A3M6UXI1"/>
<accession>A0A3M6UXI1</accession>
<reference evidence="2 3" key="1">
    <citation type="journal article" date="2018" name="Sci. Rep.">
        <title>Comparative analysis of the Pocillopora damicornis genome highlights role of immune system in coral evolution.</title>
        <authorList>
            <person name="Cunning R."/>
            <person name="Bay R.A."/>
            <person name="Gillette P."/>
            <person name="Baker A.C."/>
            <person name="Traylor-Knowles N."/>
        </authorList>
    </citation>
    <scope>NUCLEOTIDE SEQUENCE [LARGE SCALE GENOMIC DNA]</scope>
    <source>
        <strain evidence="2">RSMAS</strain>
        <tissue evidence="2">Whole animal</tissue>
    </source>
</reference>
<dbReference type="OrthoDB" id="10432734at2759"/>
<evidence type="ECO:0000313" key="2">
    <source>
        <dbReference type="EMBL" id="RMX58320.1"/>
    </source>
</evidence>
<comment type="caution">
    <text evidence="2">The sequence shown here is derived from an EMBL/GenBank/DDBJ whole genome shotgun (WGS) entry which is preliminary data.</text>
</comment>
<dbReference type="Proteomes" id="UP000275408">
    <property type="component" value="Unassembled WGS sequence"/>
</dbReference>
<gene>
    <name evidence="2" type="ORF">pdam_00000146</name>
</gene>
<feature type="chain" id="PRO_5017937326" evidence="1">
    <location>
        <begin position="28"/>
        <end position="190"/>
    </location>
</feature>
<proteinExistence type="predicted"/>
<evidence type="ECO:0000313" key="3">
    <source>
        <dbReference type="Proteomes" id="UP000275408"/>
    </source>
</evidence>
<sequence length="190" mass="21766">MATIRGLKFFVVMSFLLAQFSIYDVIADEKLQMKFSEPPSFKPPSTAMCTWLKNLENLGFQKEVVRKSVKRPGKVRPDAEARIETVYYYKLVQCSKEALRKIAAELNSSVPGSFGKEMFRKVAEEVSFRRLNAGDGMCKVGLDVEFKGGHDCLGNTGRKKMDLSNQRIKRFKIRIRIKVSIKIKISFKRK</sequence>
<protein>
    <submittedName>
        <fullName evidence="2">Uncharacterized protein</fullName>
    </submittedName>
</protein>